<dbReference type="Gene3D" id="2.40.30.130">
    <property type="match status" value="1"/>
</dbReference>
<dbReference type="InterPro" id="IPR018163">
    <property type="entry name" value="Thr/Ala-tRNA-synth_IIc_edit"/>
</dbReference>
<dbReference type="PANTHER" id="PTHR43462:SF1">
    <property type="entry name" value="ALANYL-TRNA EDITING PROTEIN AARSD1"/>
    <property type="match status" value="1"/>
</dbReference>
<comment type="subcellular location">
    <subcellularLocation>
        <location evidence="2">Cytoplasm</location>
    </subcellularLocation>
</comment>
<evidence type="ECO:0000313" key="7">
    <source>
        <dbReference type="EMBL" id="SFE08258.1"/>
    </source>
</evidence>
<dbReference type="SUPFAM" id="SSF55186">
    <property type="entry name" value="ThrRS/AlaRS common domain"/>
    <property type="match status" value="1"/>
</dbReference>
<evidence type="ECO:0000256" key="1">
    <source>
        <dbReference type="ARBA" id="ARBA00001947"/>
    </source>
</evidence>
<dbReference type="AlphaFoldDB" id="A0A1I1XNP3"/>
<evidence type="ECO:0000256" key="2">
    <source>
        <dbReference type="ARBA" id="ARBA00004496"/>
    </source>
</evidence>
<dbReference type="SMART" id="SM00863">
    <property type="entry name" value="tRNA_SAD"/>
    <property type="match status" value="1"/>
</dbReference>
<accession>A0A1I1XNP3</accession>
<dbReference type="Gene3D" id="3.30.980.10">
    <property type="entry name" value="Threonyl-trna Synthetase, Chain A, domain 2"/>
    <property type="match status" value="1"/>
</dbReference>
<feature type="domain" description="Alanyl-transfer RNA synthetases family profile" evidence="6">
    <location>
        <begin position="1"/>
        <end position="236"/>
    </location>
</feature>
<dbReference type="OrthoDB" id="9812949at2"/>
<evidence type="ECO:0000256" key="3">
    <source>
        <dbReference type="ARBA" id="ARBA00022723"/>
    </source>
</evidence>
<dbReference type="InterPro" id="IPR018164">
    <property type="entry name" value="Ala-tRNA-synth_IIc_N"/>
</dbReference>
<dbReference type="PROSITE" id="PS50860">
    <property type="entry name" value="AA_TRNA_LIGASE_II_ALA"/>
    <property type="match status" value="1"/>
</dbReference>
<dbReference type="SUPFAM" id="SSF57997">
    <property type="entry name" value="Tropomyosin"/>
    <property type="match status" value="1"/>
</dbReference>
<dbReference type="PANTHER" id="PTHR43462">
    <property type="entry name" value="ALANYL-TRNA EDITING PROTEIN"/>
    <property type="match status" value="1"/>
</dbReference>
<dbReference type="GO" id="GO:0005737">
    <property type="term" value="C:cytoplasm"/>
    <property type="evidence" value="ECO:0007669"/>
    <property type="project" value="UniProtKB-SubCell"/>
</dbReference>
<dbReference type="GO" id="GO:0005524">
    <property type="term" value="F:ATP binding"/>
    <property type="evidence" value="ECO:0007669"/>
    <property type="project" value="InterPro"/>
</dbReference>
<name>A0A1I1XNP3_9FIRM</name>
<evidence type="ECO:0000256" key="4">
    <source>
        <dbReference type="ARBA" id="ARBA00022833"/>
    </source>
</evidence>
<dbReference type="GO" id="GO:0004813">
    <property type="term" value="F:alanine-tRNA ligase activity"/>
    <property type="evidence" value="ECO:0007669"/>
    <property type="project" value="InterPro"/>
</dbReference>
<comment type="cofactor">
    <cofactor evidence="1">
        <name>Zn(2+)</name>
        <dbReference type="ChEBI" id="CHEBI:29105"/>
    </cofactor>
</comment>
<dbReference type="GO" id="GO:0002161">
    <property type="term" value="F:aminoacyl-tRNA deacylase activity"/>
    <property type="evidence" value="ECO:0007669"/>
    <property type="project" value="UniProtKB-ARBA"/>
</dbReference>
<dbReference type="InterPro" id="IPR018165">
    <property type="entry name" value="Ala-tRNA-synth_IIc_core"/>
</dbReference>
<dbReference type="InterPro" id="IPR003156">
    <property type="entry name" value="DHHA1_dom"/>
</dbReference>
<organism evidence="7 8">
    <name type="scientific">Succiniclasticum ruminis DSM 9236</name>
    <dbReference type="NCBI Taxonomy" id="1123323"/>
    <lineage>
        <taxon>Bacteria</taxon>
        <taxon>Bacillati</taxon>
        <taxon>Bacillota</taxon>
        <taxon>Negativicutes</taxon>
        <taxon>Acidaminococcales</taxon>
        <taxon>Acidaminococcaceae</taxon>
        <taxon>Succiniclasticum</taxon>
    </lineage>
</organism>
<proteinExistence type="predicted"/>
<reference evidence="7 8" key="1">
    <citation type="submission" date="2016-10" db="EMBL/GenBank/DDBJ databases">
        <authorList>
            <person name="de Groot N.N."/>
        </authorList>
    </citation>
    <scope>NUCLEOTIDE SEQUENCE [LARGE SCALE GENOMIC DNA]</scope>
    <source>
        <strain evidence="7 8">DSM 9236</strain>
    </source>
</reference>
<dbReference type="STRING" id="1123323.SAMN05216245_101327"/>
<dbReference type="EMBL" id="FONL01000001">
    <property type="protein sequence ID" value="SFE08258.1"/>
    <property type="molecule type" value="Genomic_DNA"/>
</dbReference>
<dbReference type="GO" id="GO:0046872">
    <property type="term" value="F:metal ion binding"/>
    <property type="evidence" value="ECO:0007669"/>
    <property type="project" value="UniProtKB-KW"/>
</dbReference>
<keyword evidence="8" id="KW-1185">Reference proteome</keyword>
<sequence>MTEKLFERDSNLKTCEATVLECEQAPQGYAVVLDRTVLFPEGGGQLSDTGTINGAEVKHVRETKEKIIHECAAEFPVGSKVTVQVNWTDRLDHMQQHCGEHILSYAFFKLFGANNVGFHMNERVVTIDLDKEVTLEDAFQAENLANRHIWENRPVTVSYLPHTELEHLPMRKKNEKLTGILRVVSVQGGDVCTCCGTHPASTGVVGLVKITKIEKHKGGTRVEFLCGRWALEDARNKMRYVQEAANMLSTKEEKVCEGIERLEDEIAELKEKLRAAVKQIQESEIKTILEEAPVNSAGCKIAAAVKDGYEPKDAKTLFGKLTDVPDTVVAVIYHNGERVNYMFGLGDGAAGDCKAIIARANEIFGGRGGGKKESAQGGAPYADDWKEKAEKLIAELKAE</sequence>
<evidence type="ECO:0000313" key="8">
    <source>
        <dbReference type="Proteomes" id="UP000198896"/>
    </source>
</evidence>
<keyword evidence="5" id="KW-0175">Coiled coil</keyword>
<gene>
    <name evidence="7" type="ORF">SAMN05216245_101327</name>
</gene>
<dbReference type="Proteomes" id="UP000198896">
    <property type="component" value="Unassembled WGS sequence"/>
</dbReference>
<evidence type="ECO:0000256" key="5">
    <source>
        <dbReference type="SAM" id="Coils"/>
    </source>
</evidence>
<dbReference type="GO" id="GO:0003676">
    <property type="term" value="F:nucleic acid binding"/>
    <property type="evidence" value="ECO:0007669"/>
    <property type="project" value="InterPro"/>
</dbReference>
<keyword evidence="3" id="KW-0479">Metal-binding</keyword>
<dbReference type="InterPro" id="IPR012947">
    <property type="entry name" value="tRNA_SAD"/>
</dbReference>
<keyword evidence="7" id="KW-0030">Aminoacyl-tRNA synthetase</keyword>
<feature type="coiled-coil region" evidence="5">
    <location>
        <begin position="252"/>
        <end position="286"/>
    </location>
</feature>
<dbReference type="Pfam" id="PF02272">
    <property type="entry name" value="DHHA1"/>
    <property type="match status" value="1"/>
</dbReference>
<dbReference type="Gene3D" id="3.10.310.40">
    <property type="match status" value="1"/>
</dbReference>
<keyword evidence="4" id="KW-0862">Zinc</keyword>
<dbReference type="SUPFAM" id="SSF50447">
    <property type="entry name" value="Translation proteins"/>
    <property type="match status" value="1"/>
</dbReference>
<dbReference type="InterPro" id="IPR009000">
    <property type="entry name" value="Transl_B-barrel_sf"/>
</dbReference>
<keyword evidence="7" id="KW-0436">Ligase</keyword>
<dbReference type="InterPro" id="IPR051335">
    <property type="entry name" value="Alanyl-tRNA_Editing_Enzymes"/>
</dbReference>
<dbReference type="RefSeq" id="WP_093912504.1">
    <property type="nucleotide sequence ID" value="NZ_FONL01000001.1"/>
</dbReference>
<dbReference type="Pfam" id="PF07973">
    <property type="entry name" value="tRNA_SAD"/>
    <property type="match status" value="1"/>
</dbReference>
<dbReference type="Pfam" id="PF01411">
    <property type="entry name" value="tRNA-synt_2c"/>
    <property type="match status" value="1"/>
</dbReference>
<protein>
    <submittedName>
        <fullName evidence="7">Alanyl-tRNA synthetase</fullName>
    </submittedName>
</protein>
<dbReference type="GO" id="GO:0006419">
    <property type="term" value="P:alanyl-tRNA aminoacylation"/>
    <property type="evidence" value="ECO:0007669"/>
    <property type="project" value="InterPro"/>
</dbReference>
<evidence type="ECO:0000259" key="6">
    <source>
        <dbReference type="PROSITE" id="PS50860"/>
    </source>
</evidence>